<dbReference type="InterPro" id="IPR011055">
    <property type="entry name" value="Dup_hybrid_motif"/>
</dbReference>
<accession>A0A6A8DFE1</accession>
<evidence type="ECO:0000256" key="2">
    <source>
        <dbReference type="SAM" id="Phobius"/>
    </source>
</evidence>
<keyword evidence="5" id="KW-1185">Reference proteome</keyword>
<keyword evidence="2" id="KW-0812">Transmembrane</keyword>
<proteinExistence type="predicted"/>
<dbReference type="RefSeq" id="WP_153738021.1">
    <property type="nucleotide sequence ID" value="NZ_WJNG01000015.1"/>
</dbReference>
<name>A0A6A8DFE1_9BACI</name>
<dbReference type="Pfam" id="PF01551">
    <property type="entry name" value="Peptidase_M23"/>
    <property type="match status" value="1"/>
</dbReference>
<dbReference type="SUPFAM" id="SSF51261">
    <property type="entry name" value="Duplicated hybrid motif"/>
    <property type="match status" value="1"/>
</dbReference>
<dbReference type="InterPro" id="IPR016047">
    <property type="entry name" value="M23ase_b-sheet_dom"/>
</dbReference>
<dbReference type="GO" id="GO:0004222">
    <property type="term" value="F:metalloendopeptidase activity"/>
    <property type="evidence" value="ECO:0007669"/>
    <property type="project" value="TreeGrafter"/>
</dbReference>
<dbReference type="OrthoDB" id="9805070at2"/>
<reference evidence="4" key="1">
    <citation type="submission" date="2019-11" db="EMBL/GenBank/DDBJ databases">
        <authorList>
            <person name="Li J."/>
        </authorList>
    </citation>
    <scope>NUCLEOTIDE SEQUENCE</scope>
    <source>
        <strain evidence="4">B6B</strain>
    </source>
</reference>
<protein>
    <submittedName>
        <fullName evidence="4">Peptidoglycan DD-metalloendopeptidase family protein</fullName>
    </submittedName>
</protein>
<dbReference type="Gene3D" id="2.70.70.10">
    <property type="entry name" value="Glucose Permease (Domain IIA)"/>
    <property type="match status" value="1"/>
</dbReference>
<dbReference type="Proteomes" id="UP000799092">
    <property type="component" value="Unassembled WGS sequence"/>
</dbReference>
<feature type="transmembrane region" description="Helical" evidence="2">
    <location>
        <begin position="30"/>
        <end position="48"/>
    </location>
</feature>
<dbReference type="AlphaFoldDB" id="A0A6A8DFE1"/>
<evidence type="ECO:0000256" key="1">
    <source>
        <dbReference type="SAM" id="Coils"/>
    </source>
</evidence>
<feature type="domain" description="M23ase beta-sheet core" evidence="3">
    <location>
        <begin position="216"/>
        <end position="310"/>
    </location>
</feature>
<sequence>MINKKKHKQWTILVTSDANKRVFQLKIPKITGYIVAIIFATLSVSLYFSQTILKETKQENKNFTLKLSETDKQIEAMEDNISYYKAEATALNKQVTHLKELEQELADMIASMNPEQIIGRTDLGPVGGLEVSSDNSSKITTQTLFPISKQETLIDRYKRLSESVPALITSYENSIENFSEIESKLNFTPTYWPANADRITSKFGNRFDPFTARSSTHTGIDIAGPYGTEIYATADGEVIFADRHGGYGNSIIIKHTSELETRFAHLSEIIVETGQKVKKGETIGHMGSTGRSTGVHLHYEVLHNEIPIDPYDYMTFMDRVLTE</sequence>
<gene>
    <name evidence="4" type="ORF">GH741_17415</name>
</gene>
<dbReference type="PANTHER" id="PTHR21666">
    <property type="entry name" value="PEPTIDASE-RELATED"/>
    <property type="match status" value="1"/>
</dbReference>
<keyword evidence="1" id="KW-0175">Coiled coil</keyword>
<organism evidence="4 5">
    <name type="scientific">Aquibacillus halophilus</name>
    <dbReference type="NCBI Taxonomy" id="930132"/>
    <lineage>
        <taxon>Bacteria</taxon>
        <taxon>Bacillati</taxon>
        <taxon>Bacillota</taxon>
        <taxon>Bacilli</taxon>
        <taxon>Bacillales</taxon>
        <taxon>Bacillaceae</taxon>
        <taxon>Aquibacillus</taxon>
    </lineage>
</organism>
<evidence type="ECO:0000313" key="4">
    <source>
        <dbReference type="EMBL" id="MRH44425.1"/>
    </source>
</evidence>
<evidence type="ECO:0000313" key="5">
    <source>
        <dbReference type="Proteomes" id="UP000799092"/>
    </source>
</evidence>
<keyword evidence="2" id="KW-1133">Transmembrane helix</keyword>
<comment type="caution">
    <text evidence="4">The sequence shown here is derived from an EMBL/GenBank/DDBJ whole genome shotgun (WGS) entry which is preliminary data.</text>
</comment>
<dbReference type="FunFam" id="2.70.70.10:FF:000006">
    <property type="entry name" value="M23 family peptidase"/>
    <property type="match status" value="1"/>
</dbReference>
<keyword evidence="2" id="KW-0472">Membrane</keyword>
<feature type="coiled-coil region" evidence="1">
    <location>
        <begin position="53"/>
        <end position="111"/>
    </location>
</feature>
<dbReference type="InterPro" id="IPR050570">
    <property type="entry name" value="Cell_wall_metabolism_enzyme"/>
</dbReference>
<evidence type="ECO:0000259" key="3">
    <source>
        <dbReference type="Pfam" id="PF01551"/>
    </source>
</evidence>
<dbReference type="PANTHER" id="PTHR21666:SF270">
    <property type="entry name" value="MUREIN HYDROLASE ACTIVATOR ENVC"/>
    <property type="match status" value="1"/>
</dbReference>
<dbReference type="EMBL" id="WJNG01000015">
    <property type="protein sequence ID" value="MRH44425.1"/>
    <property type="molecule type" value="Genomic_DNA"/>
</dbReference>
<dbReference type="CDD" id="cd12797">
    <property type="entry name" value="M23_peptidase"/>
    <property type="match status" value="1"/>
</dbReference>